<comment type="caution">
    <text evidence="2">The sequence shown here is derived from an EMBL/GenBank/DDBJ whole genome shotgun (WGS) entry which is preliminary data.</text>
</comment>
<protein>
    <recommendedName>
        <fullName evidence="1">FUZ/MON1/HPS1 first Longin domain-containing protein</fullName>
    </recommendedName>
</protein>
<dbReference type="GO" id="GO:1905515">
    <property type="term" value="P:non-motile cilium assembly"/>
    <property type="evidence" value="ECO:0007669"/>
    <property type="project" value="TreeGrafter"/>
</dbReference>
<organism evidence="2 3">
    <name type="scientific">Aphidius gifuensis</name>
    <name type="common">Parasitoid wasp</name>
    <dbReference type="NCBI Taxonomy" id="684658"/>
    <lineage>
        <taxon>Eukaryota</taxon>
        <taxon>Metazoa</taxon>
        <taxon>Ecdysozoa</taxon>
        <taxon>Arthropoda</taxon>
        <taxon>Hexapoda</taxon>
        <taxon>Insecta</taxon>
        <taxon>Pterygota</taxon>
        <taxon>Neoptera</taxon>
        <taxon>Endopterygota</taxon>
        <taxon>Hymenoptera</taxon>
        <taxon>Apocrita</taxon>
        <taxon>Ichneumonoidea</taxon>
        <taxon>Braconidae</taxon>
        <taxon>Aphidiinae</taxon>
        <taxon>Aphidius</taxon>
    </lineage>
</organism>
<name>A0A835CSN9_APHGI</name>
<reference evidence="2 3" key="1">
    <citation type="submission" date="2020-08" db="EMBL/GenBank/DDBJ databases">
        <title>Aphidius gifuensis genome sequencing and assembly.</title>
        <authorList>
            <person name="Du Z."/>
        </authorList>
    </citation>
    <scope>NUCLEOTIDE SEQUENCE [LARGE SCALE GENOMIC DNA]</scope>
    <source>
        <strain evidence="2">YNYX2018</strain>
        <tissue evidence="2">Adults</tissue>
    </source>
</reference>
<dbReference type="InterPro" id="IPR043972">
    <property type="entry name" value="FUZ/MON1/HPS1_longin_1"/>
</dbReference>
<feature type="domain" description="FUZ/MON1/HPS1 first Longin" evidence="1">
    <location>
        <begin position="4"/>
        <end position="116"/>
    </location>
</feature>
<evidence type="ECO:0000313" key="2">
    <source>
        <dbReference type="EMBL" id="KAF7994517.1"/>
    </source>
</evidence>
<dbReference type="EMBL" id="JACMRX010000002">
    <property type="protein sequence ID" value="KAF7994517.1"/>
    <property type="molecule type" value="Genomic_DNA"/>
</dbReference>
<gene>
    <name evidence="2" type="ORF">HCN44_003989</name>
</gene>
<dbReference type="PANTHER" id="PTHR13559">
    <property type="entry name" value="INTRACELLULAR TRAFFIC PROTEIN-RELATED"/>
    <property type="match status" value="1"/>
</dbReference>
<dbReference type="Proteomes" id="UP000639338">
    <property type="component" value="Unassembled WGS sequence"/>
</dbReference>
<dbReference type="AlphaFoldDB" id="A0A835CSN9"/>
<dbReference type="OrthoDB" id="74835at2759"/>
<dbReference type="InterPro" id="IPR026069">
    <property type="entry name" value="Fuzzy"/>
</dbReference>
<dbReference type="Pfam" id="PF19036">
    <property type="entry name" value="Fuz_longin_1"/>
    <property type="match status" value="1"/>
</dbReference>
<proteinExistence type="predicted"/>
<dbReference type="GO" id="GO:0016192">
    <property type="term" value="P:vesicle-mediated transport"/>
    <property type="evidence" value="ECO:0007669"/>
    <property type="project" value="InterPro"/>
</dbReference>
<keyword evidence="3" id="KW-1185">Reference proteome</keyword>
<evidence type="ECO:0000259" key="1">
    <source>
        <dbReference type="Pfam" id="PF19036"/>
    </source>
</evidence>
<dbReference type="PANTHER" id="PTHR13559:SF1">
    <property type="entry name" value="PROTEIN FUZZY HOMOLOG"/>
    <property type="match status" value="1"/>
</dbReference>
<evidence type="ECO:0000313" key="3">
    <source>
        <dbReference type="Proteomes" id="UP000639338"/>
    </source>
</evidence>
<sequence>MTAQVMCLTSSGGIPLFTRKKGEINAMTFTKMASLNGVQMFLKSQNIKLINTLLPDMTVVWKEFADSITLITIASGTTKLVLDNFLNAVFNSMIFVAGIDEIKNPRNIEKLKKELRILTIFHLCNICSIKK</sequence>
<accession>A0A835CSN9</accession>